<dbReference type="EMBL" id="JACHWS010000001">
    <property type="protein sequence ID" value="MBB3036917.1"/>
    <property type="molecule type" value="Genomic_DNA"/>
</dbReference>
<evidence type="ECO:0000313" key="6">
    <source>
        <dbReference type="Proteomes" id="UP000567922"/>
    </source>
</evidence>
<evidence type="ECO:0000259" key="3">
    <source>
        <dbReference type="Pfam" id="PF14361"/>
    </source>
</evidence>
<dbReference type="PANTHER" id="PTHR33744">
    <property type="entry name" value="CARBOHYDRATE DIACID REGULATOR"/>
    <property type="match status" value="1"/>
</dbReference>
<evidence type="ECO:0000259" key="2">
    <source>
        <dbReference type="Pfam" id="PF13556"/>
    </source>
</evidence>
<dbReference type="PANTHER" id="PTHR33744:SF1">
    <property type="entry name" value="DNA-BINDING TRANSCRIPTIONAL ACTIVATOR ADER"/>
    <property type="match status" value="1"/>
</dbReference>
<comment type="caution">
    <text evidence="5">The sequence shown here is derived from an EMBL/GenBank/DDBJ whole genome shotgun (WGS) entry which is preliminary data.</text>
</comment>
<dbReference type="InterPro" id="IPR041522">
    <property type="entry name" value="CdaR_GGDEF"/>
</dbReference>
<proteinExistence type="inferred from homology"/>
<reference evidence="5 6" key="1">
    <citation type="submission" date="2020-08" db="EMBL/GenBank/DDBJ databases">
        <title>Sequencing the genomes of 1000 actinobacteria strains.</title>
        <authorList>
            <person name="Klenk H.-P."/>
        </authorList>
    </citation>
    <scope>NUCLEOTIDE SEQUENCE [LARGE SCALE GENOMIC DNA]</scope>
    <source>
        <strain evidence="5 6">DSM 45258</strain>
    </source>
</reference>
<dbReference type="Pfam" id="PF17853">
    <property type="entry name" value="GGDEF_2"/>
    <property type="match status" value="1"/>
</dbReference>
<comment type="similarity">
    <text evidence="1">Belongs to the CdaR family.</text>
</comment>
<feature type="domain" description="PucR C-terminal helix-turn-helix" evidence="2">
    <location>
        <begin position="365"/>
        <end position="420"/>
    </location>
</feature>
<protein>
    <submittedName>
        <fullName evidence="5">Sugar diacid utilization regulator</fullName>
    </submittedName>
</protein>
<dbReference type="Pfam" id="PF14361">
    <property type="entry name" value="RsbRD_N"/>
    <property type="match status" value="1"/>
</dbReference>
<keyword evidence="6" id="KW-1185">Reference proteome</keyword>
<evidence type="ECO:0000259" key="4">
    <source>
        <dbReference type="Pfam" id="PF17853"/>
    </source>
</evidence>
<dbReference type="RefSeq" id="WP_064442051.1">
    <property type="nucleotide sequence ID" value="NZ_BDDI01000018.1"/>
</dbReference>
<accession>A0A839RKK1</accession>
<dbReference type="InterPro" id="IPR042070">
    <property type="entry name" value="PucR_C-HTH_sf"/>
</dbReference>
<dbReference type="InterPro" id="IPR025736">
    <property type="entry name" value="PucR_C-HTH_dom"/>
</dbReference>
<feature type="domain" description="RsbT co-antagonist protein RsbRD N-terminal" evidence="3">
    <location>
        <begin position="32"/>
        <end position="175"/>
    </location>
</feature>
<dbReference type="AlphaFoldDB" id="A0A839RKK1"/>
<evidence type="ECO:0000256" key="1">
    <source>
        <dbReference type="ARBA" id="ARBA00006754"/>
    </source>
</evidence>
<gene>
    <name evidence="5" type="ORF">FHU29_001351</name>
</gene>
<dbReference type="InterPro" id="IPR025751">
    <property type="entry name" value="RsbRD_N_dom"/>
</dbReference>
<dbReference type="OrthoDB" id="3663486at2"/>
<sequence>MTRDDREDGDYRAVVADSAAAIITRLDDQLGAITRSTQDTLMREISELRDDAQLQQLLHDTVAANIDTVFAAIRNDISLDHIEPPTTALEYARRLAQRDVSADALIRAYRIGHQTVLNVVMEEIRGCDFDSQLILDVIERITALTFRYIDWISQQVIRVYQDERDRWQASRNSLRSSRVRELLAGGDTDTDADLDVLTSAISYPLRRVHLAIIVWCHDQQGGGELTAIERFVHKLHESGVAGPESPLFVAADRLTGWVWVPVSAAARATVQQAVRDAVDATPQAPFVAIGQPLHGLDGFRRSHQQAQLARTVAHATGQQEKRVTDASECGVLLSGLLVENADATRSWVGEVLGPLASPTESDERLRETLRAFLRADSGYKSAAEELHMHPNTVRYRVRRALERRGREISGDRLDVEVALLLCHWLRDRVVD</sequence>
<dbReference type="Proteomes" id="UP000567922">
    <property type="component" value="Unassembled WGS sequence"/>
</dbReference>
<organism evidence="5 6">
    <name type="scientific">Hoyosella altamirensis</name>
    <dbReference type="NCBI Taxonomy" id="616997"/>
    <lineage>
        <taxon>Bacteria</taxon>
        <taxon>Bacillati</taxon>
        <taxon>Actinomycetota</taxon>
        <taxon>Actinomycetes</taxon>
        <taxon>Mycobacteriales</taxon>
        <taxon>Hoyosellaceae</taxon>
        <taxon>Hoyosella</taxon>
    </lineage>
</organism>
<feature type="domain" description="CdaR GGDEF-like" evidence="4">
    <location>
        <begin position="190"/>
        <end position="311"/>
    </location>
</feature>
<dbReference type="InterPro" id="IPR051448">
    <property type="entry name" value="CdaR-like_regulators"/>
</dbReference>
<dbReference type="Pfam" id="PF13556">
    <property type="entry name" value="HTH_30"/>
    <property type="match status" value="1"/>
</dbReference>
<name>A0A839RKK1_9ACTN</name>
<evidence type="ECO:0000313" key="5">
    <source>
        <dbReference type="EMBL" id="MBB3036917.1"/>
    </source>
</evidence>
<dbReference type="Gene3D" id="1.10.10.2840">
    <property type="entry name" value="PucR C-terminal helix-turn-helix domain"/>
    <property type="match status" value="1"/>
</dbReference>